<protein>
    <submittedName>
        <fullName evidence="2">Uncharacterized protein</fullName>
    </submittedName>
</protein>
<name>A0A542ZPU9_9ACTN</name>
<dbReference type="RefSeq" id="WP_142092122.1">
    <property type="nucleotide sequence ID" value="NZ_BAAAMD010000003.1"/>
</dbReference>
<dbReference type="AlphaFoldDB" id="A0A542ZPU9"/>
<evidence type="ECO:0000313" key="3">
    <source>
        <dbReference type="Proteomes" id="UP000316196"/>
    </source>
</evidence>
<organism evidence="2 3">
    <name type="scientific">Propioniferax innocua</name>
    <dbReference type="NCBI Taxonomy" id="1753"/>
    <lineage>
        <taxon>Bacteria</taxon>
        <taxon>Bacillati</taxon>
        <taxon>Actinomycetota</taxon>
        <taxon>Actinomycetes</taxon>
        <taxon>Propionibacteriales</taxon>
        <taxon>Propionibacteriaceae</taxon>
        <taxon>Propioniferax</taxon>
    </lineage>
</organism>
<evidence type="ECO:0000313" key="2">
    <source>
        <dbReference type="EMBL" id="TQL62240.1"/>
    </source>
</evidence>
<gene>
    <name evidence="2" type="ORF">FB460_0009</name>
</gene>
<keyword evidence="3" id="KW-1185">Reference proteome</keyword>
<evidence type="ECO:0000256" key="1">
    <source>
        <dbReference type="SAM" id="MobiDB-lite"/>
    </source>
</evidence>
<feature type="region of interest" description="Disordered" evidence="1">
    <location>
        <begin position="428"/>
        <end position="447"/>
    </location>
</feature>
<feature type="compositionally biased region" description="Low complexity" evidence="1">
    <location>
        <begin position="50"/>
        <end position="59"/>
    </location>
</feature>
<sequence length="447" mass="47028">MVMVGKRLTGLGSGAVRKAAVAGVVAASLAFTGCNPLGGDEKPTEPVPQESSTPEPTVEPTREEAVALAEESGMECEEVGDPDSLLDMCTGESLDSMGGPATWAVIHSVDEDVDAFHVRMINALDLADPRGAEKLEATHQGAQDLAESLGDLIIDAEAGPAMGDLEGWVDTEWGQYGNDLADPSHLTGADIEGAGWTPDSPGADDAWFARRADHTPTTTGSFGRLTEDDLQTVAEAMGGNTKTCAEGSECTVSEGEQALAHRPRRSDYDMGDDDQEWSAALDMRYFGGASQGAESGHKEEMDTFAKGLSSLLQDPEQKERVVQVAAELHASRFSDDMRPAAGMVLQASLGGVTAVPAEALFHPLARPSAETSEVMTPLADAAGDDEAWAEALAELDAQPSGETPEEFIFLGWTDVSPQVPDDFGFAWSDGSTPHTGRYSGGTLQLDQ</sequence>
<dbReference type="PROSITE" id="PS51257">
    <property type="entry name" value="PROKAR_LIPOPROTEIN"/>
    <property type="match status" value="1"/>
</dbReference>
<proteinExistence type="predicted"/>
<reference evidence="2 3" key="1">
    <citation type="submission" date="2019-06" db="EMBL/GenBank/DDBJ databases">
        <title>Sequencing the genomes of 1000 actinobacteria strains.</title>
        <authorList>
            <person name="Klenk H.-P."/>
        </authorList>
    </citation>
    <scope>NUCLEOTIDE SEQUENCE [LARGE SCALE GENOMIC DNA]</scope>
    <source>
        <strain evidence="2 3">DSM 8251</strain>
    </source>
</reference>
<comment type="caution">
    <text evidence="2">The sequence shown here is derived from an EMBL/GenBank/DDBJ whole genome shotgun (WGS) entry which is preliminary data.</text>
</comment>
<dbReference type="Proteomes" id="UP000316196">
    <property type="component" value="Unassembled WGS sequence"/>
</dbReference>
<accession>A0A542ZPU9</accession>
<dbReference type="EMBL" id="VFOR01000001">
    <property type="protein sequence ID" value="TQL62240.1"/>
    <property type="molecule type" value="Genomic_DNA"/>
</dbReference>
<feature type="region of interest" description="Disordered" evidence="1">
    <location>
        <begin position="35"/>
        <end position="61"/>
    </location>
</feature>